<keyword evidence="2" id="KW-1185">Reference proteome</keyword>
<dbReference type="AlphaFoldDB" id="A0A9D3Q2D8"/>
<dbReference type="Proteomes" id="UP001046870">
    <property type="component" value="Chromosome 6"/>
</dbReference>
<name>A0A9D3Q2D8_MEGAT</name>
<sequence length="85" mass="9105">MFYLWDLGAEGISGLIQANGTGQKVKFYDQGRRLRPACRARTRSEHAVRLCGRDRPLGSDERCLAELGVNSDGSAAGHVTVSAAG</sequence>
<protein>
    <submittedName>
        <fullName evidence="1">Uncharacterized protein</fullName>
    </submittedName>
</protein>
<proteinExistence type="predicted"/>
<gene>
    <name evidence="1" type="ORF">MATL_G00084070</name>
</gene>
<dbReference type="EMBL" id="JAFDVH010000006">
    <property type="protein sequence ID" value="KAG7476547.1"/>
    <property type="molecule type" value="Genomic_DNA"/>
</dbReference>
<organism evidence="1 2">
    <name type="scientific">Megalops atlanticus</name>
    <name type="common">Tarpon</name>
    <name type="synonym">Clupea gigantea</name>
    <dbReference type="NCBI Taxonomy" id="7932"/>
    <lineage>
        <taxon>Eukaryota</taxon>
        <taxon>Metazoa</taxon>
        <taxon>Chordata</taxon>
        <taxon>Craniata</taxon>
        <taxon>Vertebrata</taxon>
        <taxon>Euteleostomi</taxon>
        <taxon>Actinopterygii</taxon>
        <taxon>Neopterygii</taxon>
        <taxon>Teleostei</taxon>
        <taxon>Elopiformes</taxon>
        <taxon>Megalopidae</taxon>
        <taxon>Megalops</taxon>
    </lineage>
</organism>
<comment type="caution">
    <text evidence="1">The sequence shown here is derived from an EMBL/GenBank/DDBJ whole genome shotgun (WGS) entry which is preliminary data.</text>
</comment>
<evidence type="ECO:0000313" key="1">
    <source>
        <dbReference type="EMBL" id="KAG7476547.1"/>
    </source>
</evidence>
<accession>A0A9D3Q2D8</accession>
<evidence type="ECO:0000313" key="2">
    <source>
        <dbReference type="Proteomes" id="UP001046870"/>
    </source>
</evidence>
<reference evidence="1" key="1">
    <citation type="submission" date="2021-01" db="EMBL/GenBank/DDBJ databases">
        <authorList>
            <person name="Zahm M."/>
            <person name="Roques C."/>
            <person name="Cabau C."/>
            <person name="Klopp C."/>
            <person name="Donnadieu C."/>
            <person name="Jouanno E."/>
            <person name="Lampietro C."/>
            <person name="Louis A."/>
            <person name="Herpin A."/>
            <person name="Echchiki A."/>
            <person name="Berthelot C."/>
            <person name="Parey E."/>
            <person name="Roest-Crollius H."/>
            <person name="Braasch I."/>
            <person name="Postlethwait J."/>
            <person name="Bobe J."/>
            <person name="Montfort J."/>
            <person name="Bouchez O."/>
            <person name="Begum T."/>
            <person name="Mejri S."/>
            <person name="Adams A."/>
            <person name="Chen W.-J."/>
            <person name="Guiguen Y."/>
        </authorList>
    </citation>
    <scope>NUCLEOTIDE SEQUENCE</scope>
    <source>
        <strain evidence="1">YG-15Mar2019-1</strain>
        <tissue evidence="1">Brain</tissue>
    </source>
</reference>